<comment type="caution">
    <text evidence="2">The sequence shown here is derived from an EMBL/GenBank/DDBJ whole genome shotgun (WGS) entry which is preliminary data.</text>
</comment>
<evidence type="ECO:0000313" key="2">
    <source>
        <dbReference type="EMBL" id="KAB5552909.1"/>
    </source>
</evidence>
<feature type="region of interest" description="Disordered" evidence="1">
    <location>
        <begin position="1"/>
        <end position="24"/>
    </location>
</feature>
<reference evidence="3" key="1">
    <citation type="journal article" date="2019" name="Gigascience">
        <title>De novo genome assembly of the endangered Acer yangbiense, a plant species with extremely small populations endemic to Yunnan Province, China.</title>
        <authorList>
            <person name="Yang J."/>
            <person name="Wariss H.M."/>
            <person name="Tao L."/>
            <person name="Zhang R."/>
            <person name="Yun Q."/>
            <person name="Hollingsworth P."/>
            <person name="Dao Z."/>
            <person name="Luo G."/>
            <person name="Guo H."/>
            <person name="Ma Y."/>
            <person name="Sun W."/>
        </authorList>
    </citation>
    <scope>NUCLEOTIDE SEQUENCE [LARGE SCALE GENOMIC DNA]</scope>
    <source>
        <strain evidence="3">cv. br00</strain>
    </source>
</reference>
<accession>A0A5N5MD03</accession>
<evidence type="ECO:0008006" key="4">
    <source>
        <dbReference type="Google" id="ProtNLM"/>
    </source>
</evidence>
<feature type="compositionally biased region" description="Polar residues" evidence="1">
    <location>
        <begin position="344"/>
        <end position="354"/>
    </location>
</feature>
<feature type="compositionally biased region" description="Basic and acidic residues" evidence="1">
    <location>
        <begin position="1"/>
        <end position="23"/>
    </location>
</feature>
<dbReference type="PANTHER" id="PTHR47481:SF22">
    <property type="entry name" value="RETROTRANSPOSON GAG DOMAIN-CONTAINING PROTEIN"/>
    <property type="match status" value="1"/>
</dbReference>
<feature type="region of interest" description="Disordered" evidence="1">
    <location>
        <begin position="322"/>
        <end position="379"/>
    </location>
</feature>
<keyword evidence="3" id="KW-1185">Reference proteome</keyword>
<feature type="compositionally biased region" description="Basic and acidic residues" evidence="1">
    <location>
        <begin position="355"/>
        <end position="379"/>
    </location>
</feature>
<dbReference type="EMBL" id="VDCV01000006">
    <property type="protein sequence ID" value="KAB5552909.1"/>
    <property type="molecule type" value="Genomic_DNA"/>
</dbReference>
<dbReference type="AlphaFoldDB" id="A0A5N5MD03"/>
<protein>
    <recommendedName>
        <fullName evidence="4">Retrotransposon gag domain-containing protein</fullName>
    </recommendedName>
</protein>
<dbReference type="Proteomes" id="UP000326939">
    <property type="component" value="Chromosome 6"/>
</dbReference>
<name>A0A5N5MD03_9ROSI</name>
<organism evidence="2 3">
    <name type="scientific">Salix brachista</name>
    <dbReference type="NCBI Taxonomy" id="2182728"/>
    <lineage>
        <taxon>Eukaryota</taxon>
        <taxon>Viridiplantae</taxon>
        <taxon>Streptophyta</taxon>
        <taxon>Embryophyta</taxon>
        <taxon>Tracheophyta</taxon>
        <taxon>Spermatophyta</taxon>
        <taxon>Magnoliopsida</taxon>
        <taxon>eudicotyledons</taxon>
        <taxon>Gunneridae</taxon>
        <taxon>Pentapetalae</taxon>
        <taxon>rosids</taxon>
        <taxon>fabids</taxon>
        <taxon>Malpighiales</taxon>
        <taxon>Salicaceae</taxon>
        <taxon>Saliceae</taxon>
        <taxon>Salix</taxon>
    </lineage>
</organism>
<dbReference type="PANTHER" id="PTHR47481">
    <property type="match status" value="1"/>
</dbReference>
<evidence type="ECO:0000313" key="3">
    <source>
        <dbReference type="Proteomes" id="UP000326939"/>
    </source>
</evidence>
<dbReference type="Pfam" id="PF14223">
    <property type="entry name" value="Retrotran_gag_2"/>
    <property type="match status" value="1"/>
</dbReference>
<proteinExistence type="predicted"/>
<sequence length="397" mass="44086">MVITVKDKDTKTEPVDRLEDKPEPSTAWPCLLRIKSRLIIKESLLLKKSSRIESADLLPLFRSYDLMGIVDGSETSPPKFTSTEHKNQGTVNPGYMVWQYKDQTVLGWIISSLSPAVVSTIYGLETSRLAWQALGARFAAPSTSRISLIKRKLQSLQQGSMQCQEFLDAVKALADELSAVGKPVEDSDLILSVLKGLNSSFHSFVTTYMLMAKEKSMSFSDFHAELLNFDLMQKFHSHNIQQETGSYAFYSHKSVPKTGYRQNKPRFAAATKSSSISNSLSLPLSSPSFNCSFVPPYENPNPIPNVEHNSPQIQILDQNHTAHGTDLPSSASRPQPIEGIDNPITLSLSNSSPDTKTEPVDRLEDKPEPVDRLALSSKDKVSVDNKRVLAVEEVFKD</sequence>
<feature type="compositionally biased region" description="Polar residues" evidence="1">
    <location>
        <begin position="322"/>
        <end position="333"/>
    </location>
</feature>
<evidence type="ECO:0000256" key="1">
    <source>
        <dbReference type="SAM" id="MobiDB-lite"/>
    </source>
</evidence>
<gene>
    <name evidence="2" type="ORF">DKX38_010220</name>
</gene>